<evidence type="ECO:0000313" key="2">
    <source>
        <dbReference type="Proteomes" id="UP000095094"/>
    </source>
</evidence>
<dbReference type="AlphaFoldDB" id="A0A1E5GHM3"/>
<dbReference type="OrthoDB" id="9816462at2"/>
<name>A0A1E5GHM3_9ENTE</name>
<sequence>MNCWELLGLEPTSDKKKIKKAYAVKLKELNVEEQAGDFQQLKEAFDSALFLSGTIIDSSQSKSTELMEESLVEQTESIKIVADERSEIDLTDSEALPENFRQESDLVGDFTQKLTVIYETCDFFSDPQKWTVLFSKELEWTIEEYNQIAYIMQQFLLTNYRVLSKKVIEYLGHFFDFDALAMDYRSGNYFCYTWREIKQVPAFSFDNYEEIEKEQRIDYFTQRYELFRIFSTGIPDPSVWQERLYECKKTVRNDFDVINLEIAYLLMNDFRLEKEQTINDFYYLFERAEKLKTNSTSTFFKAYVDWVRKEQPVNHILTFDRSETVIPSSTDHLLMGYVYFQLKRYSSTKEYWEELSKQTPSLFKADELAVLFPSEPVAIQQKKQKGTGYYIWVFFVIMMFLLKFSSLASKSSKKPSYTTISEVQTLFSGESATFNKRFIETHKSLKESKHAYDQFLYYFYVDPEDEEKETFIEEKLTGSAKEMAQNVTISELPEQTIKSRYDFYVSPDNVKEYGLVTAVTMHEEEEPFLIFQEDEQDKISNVFGQGWTLLPEEKFADLWADIQVRPLMSQKFFVVYYLLSEERAEHLQENPEYTTDPVKELLEKHLKIPLATEFEGGTWQMTRDEEGKLYTIVNDENDEPRFILSYDDYGRLEHIYGEQWEKLDEPKQKQLYEQAEEKIGSF</sequence>
<dbReference type="PATRIC" id="fig|332950.4.peg.2910"/>
<evidence type="ECO:0008006" key="3">
    <source>
        <dbReference type="Google" id="ProtNLM"/>
    </source>
</evidence>
<reference evidence="2" key="1">
    <citation type="submission" date="2016-09" db="EMBL/GenBank/DDBJ databases">
        <authorList>
            <person name="Gulvik C.A."/>
        </authorList>
    </citation>
    <scope>NUCLEOTIDE SEQUENCE [LARGE SCALE GENOMIC DNA]</scope>
    <source>
        <strain evidence="2">LMG 8895</strain>
    </source>
</reference>
<proteinExistence type="predicted"/>
<organism evidence="1 2">
    <name type="scientific">Enterococcus termitis</name>
    <dbReference type="NCBI Taxonomy" id="332950"/>
    <lineage>
        <taxon>Bacteria</taxon>
        <taxon>Bacillati</taxon>
        <taxon>Bacillota</taxon>
        <taxon>Bacilli</taxon>
        <taxon>Lactobacillales</taxon>
        <taxon>Enterococcaceae</taxon>
        <taxon>Enterococcus</taxon>
    </lineage>
</organism>
<dbReference type="InterPro" id="IPR001623">
    <property type="entry name" value="DnaJ_domain"/>
</dbReference>
<evidence type="ECO:0000313" key="1">
    <source>
        <dbReference type="EMBL" id="OEG12233.1"/>
    </source>
</evidence>
<dbReference type="RefSeq" id="WP_069663938.1">
    <property type="nucleotide sequence ID" value="NZ_JBHUJJ010000001.1"/>
</dbReference>
<protein>
    <recommendedName>
        <fullName evidence="3">J domain-containing protein</fullName>
    </recommendedName>
</protein>
<dbReference type="EMBL" id="MIJY01000034">
    <property type="protein sequence ID" value="OEG12233.1"/>
    <property type="molecule type" value="Genomic_DNA"/>
</dbReference>
<keyword evidence="2" id="KW-1185">Reference proteome</keyword>
<gene>
    <name evidence="1" type="ORF">BCR25_06715</name>
</gene>
<dbReference type="CDD" id="cd06257">
    <property type="entry name" value="DnaJ"/>
    <property type="match status" value="1"/>
</dbReference>
<accession>A0A1E5GHM3</accession>
<dbReference type="Proteomes" id="UP000095094">
    <property type="component" value="Unassembled WGS sequence"/>
</dbReference>
<comment type="caution">
    <text evidence="1">The sequence shown here is derived from an EMBL/GenBank/DDBJ whole genome shotgun (WGS) entry which is preliminary data.</text>
</comment>